<proteinExistence type="predicted"/>
<dbReference type="Gene3D" id="2.60.40.150">
    <property type="entry name" value="C2 domain"/>
    <property type="match status" value="1"/>
</dbReference>
<dbReference type="SMART" id="SM00239">
    <property type="entry name" value="C2"/>
    <property type="match status" value="1"/>
</dbReference>
<sequence>MSVQQENGESETESASVAASRLHDLLKLETREDSPKKSQPPSLCARKRLQSILTEAGNNFCADCGTADPKWVSLTIGAFICIKCSGVHRSLGVHITKVLSVKLDEWTDEQVDALIEMGGNNAVNFKYETNIPEDYRKPKPDASVEERADFIRRKYELQQYVNKELPTCFPFPLSTSAFHGRSSSCSSQSGSEKKHYKKQTTTRIHGLGNAFRYSWKREHKAAKKSNSMAGMVEFVGLINVKIVRGTDLAVRDMVSSDPYVVLNLGNQSMKTRVIKNNLNPVWNEKLMLSIPEDIPPLKLIVYDKDTFSTDDFMGSAEIDIQPLVSAATATESSSISELMQLGNRKASKEEKTLARDGAIILEDGKFKQEIAIRLQNVERGILEVELECMPLVQ</sequence>
<evidence type="ECO:0000259" key="7">
    <source>
        <dbReference type="PROSITE" id="PS50115"/>
    </source>
</evidence>
<dbReference type="InterPro" id="IPR037278">
    <property type="entry name" value="ARFGAP/RecO"/>
</dbReference>
<dbReference type="Pfam" id="PF01412">
    <property type="entry name" value="ArfGap"/>
    <property type="match status" value="1"/>
</dbReference>
<feature type="domain" description="C2" evidence="6">
    <location>
        <begin position="219"/>
        <end position="333"/>
    </location>
</feature>
<dbReference type="AlphaFoldDB" id="A0ABD1FW96"/>
<evidence type="ECO:0000256" key="3">
    <source>
        <dbReference type="ARBA" id="ARBA00022771"/>
    </source>
</evidence>
<organism evidence="8 9">
    <name type="scientific">Salvia divinorum</name>
    <name type="common">Maria pastora</name>
    <name type="synonym">Diviner's sage</name>
    <dbReference type="NCBI Taxonomy" id="28513"/>
    <lineage>
        <taxon>Eukaryota</taxon>
        <taxon>Viridiplantae</taxon>
        <taxon>Streptophyta</taxon>
        <taxon>Embryophyta</taxon>
        <taxon>Tracheophyta</taxon>
        <taxon>Spermatophyta</taxon>
        <taxon>Magnoliopsida</taxon>
        <taxon>eudicotyledons</taxon>
        <taxon>Gunneridae</taxon>
        <taxon>Pentapetalae</taxon>
        <taxon>asterids</taxon>
        <taxon>lamiids</taxon>
        <taxon>Lamiales</taxon>
        <taxon>Lamiaceae</taxon>
        <taxon>Nepetoideae</taxon>
        <taxon>Mentheae</taxon>
        <taxon>Salviinae</taxon>
        <taxon>Salvia</taxon>
        <taxon>Salvia subgen. Calosphace</taxon>
    </lineage>
</organism>
<keyword evidence="9" id="KW-1185">Reference proteome</keyword>
<dbReference type="GO" id="GO:0005096">
    <property type="term" value="F:GTPase activator activity"/>
    <property type="evidence" value="ECO:0007669"/>
    <property type="project" value="UniProtKB-KW"/>
</dbReference>
<dbReference type="PROSITE" id="PS50004">
    <property type="entry name" value="C2"/>
    <property type="match status" value="1"/>
</dbReference>
<evidence type="ECO:0000256" key="1">
    <source>
        <dbReference type="ARBA" id="ARBA00022468"/>
    </source>
</evidence>
<name>A0ABD1FW96_SALDI</name>
<dbReference type="Proteomes" id="UP001567538">
    <property type="component" value="Unassembled WGS sequence"/>
</dbReference>
<keyword evidence="4" id="KW-0862">Zinc</keyword>
<dbReference type="CDD" id="cd04038">
    <property type="entry name" value="C2_ArfGAP"/>
    <property type="match status" value="1"/>
</dbReference>
<dbReference type="InterPro" id="IPR000008">
    <property type="entry name" value="C2_dom"/>
</dbReference>
<dbReference type="GO" id="GO:0008270">
    <property type="term" value="F:zinc ion binding"/>
    <property type="evidence" value="ECO:0007669"/>
    <property type="project" value="UniProtKB-KW"/>
</dbReference>
<evidence type="ECO:0000313" key="9">
    <source>
        <dbReference type="Proteomes" id="UP001567538"/>
    </source>
</evidence>
<dbReference type="PROSITE" id="PS50115">
    <property type="entry name" value="ARFGAP"/>
    <property type="match status" value="1"/>
</dbReference>
<feature type="domain" description="Arf-GAP" evidence="7">
    <location>
        <begin position="46"/>
        <end position="164"/>
    </location>
</feature>
<gene>
    <name evidence="8" type="ORF">AAHA92_31209</name>
</gene>
<keyword evidence="3 5" id="KW-0863">Zinc-finger</keyword>
<dbReference type="PANTHER" id="PTHR46220:SF2">
    <property type="entry name" value="ADP-RIBOSYLATION FACTOR GTPASE-ACTIVATING PROTEIN AGD11-RELATED"/>
    <property type="match status" value="1"/>
</dbReference>
<dbReference type="InterPro" id="IPR001164">
    <property type="entry name" value="ArfGAP_dom"/>
</dbReference>
<dbReference type="PRINTS" id="PR00405">
    <property type="entry name" value="REVINTRACTNG"/>
</dbReference>
<dbReference type="PANTHER" id="PTHR46220">
    <property type="entry name" value="ADP-RIBOSYLATION FACTOR GTPASE-ACTIVATING PROTEIN AGD12"/>
    <property type="match status" value="1"/>
</dbReference>
<dbReference type="SUPFAM" id="SSF57863">
    <property type="entry name" value="ArfGap/RecO-like zinc finger"/>
    <property type="match status" value="1"/>
</dbReference>
<protein>
    <submittedName>
        <fullName evidence="8">ADP-ribosylation factor GTPase-activating protein AGD11</fullName>
    </submittedName>
</protein>
<reference evidence="8 9" key="1">
    <citation type="submission" date="2024-06" db="EMBL/GenBank/DDBJ databases">
        <title>A chromosome level genome sequence of Diviner's sage (Salvia divinorum).</title>
        <authorList>
            <person name="Ford S.A."/>
            <person name="Ro D.-K."/>
            <person name="Ness R.W."/>
            <person name="Phillips M.A."/>
        </authorList>
    </citation>
    <scope>NUCLEOTIDE SEQUENCE [LARGE SCALE GENOMIC DNA]</scope>
    <source>
        <strain evidence="8">SAF-2024a</strain>
        <tissue evidence="8">Leaf</tissue>
    </source>
</reference>
<evidence type="ECO:0000256" key="2">
    <source>
        <dbReference type="ARBA" id="ARBA00022723"/>
    </source>
</evidence>
<dbReference type="InterPro" id="IPR038508">
    <property type="entry name" value="ArfGAP_dom_sf"/>
</dbReference>
<dbReference type="Gene3D" id="1.10.220.150">
    <property type="entry name" value="Arf GTPase activating protein"/>
    <property type="match status" value="1"/>
</dbReference>
<dbReference type="CDD" id="cd08204">
    <property type="entry name" value="ArfGap"/>
    <property type="match status" value="1"/>
</dbReference>
<evidence type="ECO:0000259" key="6">
    <source>
        <dbReference type="PROSITE" id="PS50004"/>
    </source>
</evidence>
<dbReference type="Pfam" id="PF00168">
    <property type="entry name" value="C2"/>
    <property type="match status" value="1"/>
</dbReference>
<dbReference type="EMBL" id="JBEAFC010000012">
    <property type="protein sequence ID" value="KAL1535121.1"/>
    <property type="molecule type" value="Genomic_DNA"/>
</dbReference>
<comment type="caution">
    <text evidence="8">The sequence shown here is derived from an EMBL/GenBank/DDBJ whole genome shotgun (WGS) entry which is preliminary data.</text>
</comment>
<keyword evidence="2" id="KW-0479">Metal-binding</keyword>
<dbReference type="FunFam" id="1.10.220.150:FF:000009">
    <property type="entry name" value="stromal membrane-associated protein 1 isoform X1"/>
    <property type="match status" value="1"/>
</dbReference>
<keyword evidence="1" id="KW-0343">GTPase activation</keyword>
<dbReference type="InterPro" id="IPR035892">
    <property type="entry name" value="C2_domain_sf"/>
</dbReference>
<dbReference type="InterPro" id="IPR044518">
    <property type="entry name" value="ARF_GAP_AGD11/12/13"/>
</dbReference>
<evidence type="ECO:0000313" key="8">
    <source>
        <dbReference type="EMBL" id="KAL1535121.1"/>
    </source>
</evidence>
<dbReference type="SUPFAM" id="SSF49562">
    <property type="entry name" value="C2 domain (Calcium/lipid-binding domain, CaLB)"/>
    <property type="match status" value="1"/>
</dbReference>
<accession>A0ABD1FW96</accession>
<dbReference type="SMART" id="SM00105">
    <property type="entry name" value="ArfGap"/>
    <property type="match status" value="1"/>
</dbReference>
<evidence type="ECO:0000256" key="4">
    <source>
        <dbReference type="ARBA" id="ARBA00022833"/>
    </source>
</evidence>
<evidence type="ECO:0000256" key="5">
    <source>
        <dbReference type="PROSITE-ProRule" id="PRU00288"/>
    </source>
</evidence>